<reference evidence="1" key="1">
    <citation type="submission" date="2021-01" db="EMBL/GenBank/DDBJ databases">
        <authorList>
            <consortium name="Genoscope - CEA"/>
            <person name="William W."/>
        </authorList>
    </citation>
    <scope>NUCLEOTIDE SEQUENCE</scope>
</reference>
<sequence>MNKIGIASDNLQLVFDIIRKRSQNERSSSIRKDHIHIKKVSQRSYYEMKGKLDIRAMPCKSKNTVKTNNLKQPCQNKVSRTLKGQMKIIKTKFSVGMQKDCRYPLYHLVQHYYLQSS</sequence>
<dbReference type="EMBL" id="CAJJDM010000096">
    <property type="protein sequence ID" value="CAD8093307.1"/>
    <property type="molecule type" value="Genomic_DNA"/>
</dbReference>
<dbReference type="Proteomes" id="UP000688137">
    <property type="component" value="Unassembled WGS sequence"/>
</dbReference>
<name>A0A8S1NJD0_PARPR</name>
<proteinExistence type="predicted"/>
<comment type="caution">
    <text evidence="1">The sequence shown here is derived from an EMBL/GenBank/DDBJ whole genome shotgun (WGS) entry which is preliminary data.</text>
</comment>
<gene>
    <name evidence="1" type="ORF">PPRIM_AZ9-3.1.T0930005</name>
</gene>
<evidence type="ECO:0000313" key="1">
    <source>
        <dbReference type="EMBL" id="CAD8093307.1"/>
    </source>
</evidence>
<protein>
    <submittedName>
        <fullName evidence="1">Uncharacterized protein</fullName>
    </submittedName>
</protein>
<accession>A0A8S1NJD0</accession>
<evidence type="ECO:0000313" key="2">
    <source>
        <dbReference type="Proteomes" id="UP000688137"/>
    </source>
</evidence>
<dbReference type="AlphaFoldDB" id="A0A8S1NJD0"/>
<keyword evidence="2" id="KW-1185">Reference proteome</keyword>
<organism evidence="1 2">
    <name type="scientific">Paramecium primaurelia</name>
    <dbReference type="NCBI Taxonomy" id="5886"/>
    <lineage>
        <taxon>Eukaryota</taxon>
        <taxon>Sar</taxon>
        <taxon>Alveolata</taxon>
        <taxon>Ciliophora</taxon>
        <taxon>Intramacronucleata</taxon>
        <taxon>Oligohymenophorea</taxon>
        <taxon>Peniculida</taxon>
        <taxon>Parameciidae</taxon>
        <taxon>Paramecium</taxon>
    </lineage>
</organism>